<dbReference type="EMBL" id="MEVC01000011">
    <property type="protein sequence ID" value="OGC54876.1"/>
    <property type="molecule type" value="Genomic_DNA"/>
</dbReference>
<proteinExistence type="predicted"/>
<accession>A0A1F4VCA8</accession>
<evidence type="ECO:0000313" key="1">
    <source>
        <dbReference type="EMBL" id="OGC54876.1"/>
    </source>
</evidence>
<dbReference type="Proteomes" id="UP000179005">
    <property type="component" value="Unassembled WGS sequence"/>
</dbReference>
<sequence>MVEWVIFELREGDYLMPTPNLHHNLVQQLSELMDSTWRYENFYKSDASACPKCMEIWNMLHQRHEEDITTLKGHLADHVKAGDW</sequence>
<dbReference type="AlphaFoldDB" id="A0A1F4VCA8"/>
<protein>
    <submittedName>
        <fullName evidence="1">Uncharacterized protein</fullName>
    </submittedName>
</protein>
<evidence type="ECO:0000313" key="2">
    <source>
        <dbReference type="Proteomes" id="UP000179005"/>
    </source>
</evidence>
<dbReference type="STRING" id="1802619.A2797_00310"/>
<gene>
    <name evidence="1" type="ORF">A2797_00310</name>
</gene>
<organism evidence="1 2">
    <name type="scientific">candidate division WWE3 bacterium RIFCSPHIGHO2_01_FULL_48_15</name>
    <dbReference type="NCBI Taxonomy" id="1802619"/>
    <lineage>
        <taxon>Bacteria</taxon>
        <taxon>Katanobacteria</taxon>
    </lineage>
</organism>
<comment type="caution">
    <text evidence="1">The sequence shown here is derived from an EMBL/GenBank/DDBJ whole genome shotgun (WGS) entry which is preliminary data.</text>
</comment>
<name>A0A1F4VCA8_UNCKA</name>
<reference evidence="1 2" key="1">
    <citation type="journal article" date="2016" name="Nat. Commun.">
        <title>Thousands of microbial genomes shed light on interconnected biogeochemical processes in an aquifer system.</title>
        <authorList>
            <person name="Anantharaman K."/>
            <person name="Brown C.T."/>
            <person name="Hug L.A."/>
            <person name="Sharon I."/>
            <person name="Castelle C.J."/>
            <person name="Probst A.J."/>
            <person name="Thomas B.C."/>
            <person name="Singh A."/>
            <person name="Wilkins M.J."/>
            <person name="Karaoz U."/>
            <person name="Brodie E.L."/>
            <person name="Williams K.H."/>
            <person name="Hubbard S.S."/>
            <person name="Banfield J.F."/>
        </authorList>
    </citation>
    <scope>NUCLEOTIDE SEQUENCE [LARGE SCALE GENOMIC DNA]</scope>
</reference>